<dbReference type="InterPro" id="IPR001245">
    <property type="entry name" value="Ser-Thr/Tyr_kinase_cat_dom"/>
</dbReference>
<evidence type="ECO:0000256" key="18">
    <source>
        <dbReference type="ARBA" id="ARBA00048679"/>
    </source>
</evidence>
<evidence type="ECO:0000259" key="25">
    <source>
        <dbReference type="PROSITE" id="PS50026"/>
    </source>
</evidence>
<keyword evidence="29" id="KW-1185">Reference proteome</keyword>
<name>A0AA88AAL4_FICCA</name>
<keyword evidence="11 19" id="KW-0067">ATP-binding</keyword>
<evidence type="ECO:0000256" key="9">
    <source>
        <dbReference type="ARBA" id="ARBA00022741"/>
    </source>
</evidence>
<keyword evidence="2" id="KW-1003">Cell membrane</keyword>
<keyword evidence="6 22" id="KW-0812">Transmembrane</keyword>
<dbReference type="GO" id="GO:0005524">
    <property type="term" value="F:ATP binding"/>
    <property type="evidence" value="ECO:0007669"/>
    <property type="project" value="UniProtKB-UniRule"/>
</dbReference>
<comment type="caution">
    <text evidence="28">The sequence shown here is derived from an EMBL/GenBank/DDBJ whole genome shotgun (WGS) entry which is preliminary data.</text>
</comment>
<dbReference type="SUPFAM" id="SSF51110">
    <property type="entry name" value="alpha-D-mannose-specific plant lectins"/>
    <property type="match status" value="1"/>
</dbReference>
<dbReference type="FunFam" id="3.30.200.20:FF:000330">
    <property type="entry name" value="G-type lectin S-receptor-like serine/threonine-protein kinase At4g03230"/>
    <property type="match status" value="1"/>
</dbReference>
<dbReference type="SMART" id="SM00108">
    <property type="entry name" value="B_lectin"/>
    <property type="match status" value="1"/>
</dbReference>
<evidence type="ECO:0000259" key="26">
    <source>
        <dbReference type="PROSITE" id="PS50927"/>
    </source>
</evidence>
<feature type="binding site" evidence="21">
    <location>
        <position position="551"/>
    </location>
    <ligand>
        <name>ATP</name>
        <dbReference type="ChEBI" id="CHEBI:30616"/>
    </ligand>
</feature>
<evidence type="ECO:0000256" key="10">
    <source>
        <dbReference type="ARBA" id="ARBA00022777"/>
    </source>
</evidence>
<evidence type="ECO:0000256" key="17">
    <source>
        <dbReference type="ARBA" id="ARBA00047899"/>
    </source>
</evidence>
<dbReference type="SMART" id="SM00473">
    <property type="entry name" value="PAN_AP"/>
    <property type="match status" value="1"/>
</dbReference>
<dbReference type="CDD" id="cd00028">
    <property type="entry name" value="B_lectin"/>
    <property type="match status" value="1"/>
</dbReference>
<dbReference type="InterPro" id="IPR000858">
    <property type="entry name" value="S_locus_glycoprot_dom"/>
</dbReference>
<dbReference type="InterPro" id="IPR003609">
    <property type="entry name" value="Pan_app"/>
</dbReference>
<comment type="subcellular location">
    <subcellularLocation>
        <location evidence="1">Cell membrane</location>
        <topology evidence="1">Single-pass type I membrane protein</topology>
    </subcellularLocation>
</comment>
<dbReference type="PROSITE" id="PS50011">
    <property type="entry name" value="PROTEIN_KINASE_DOM"/>
    <property type="match status" value="1"/>
</dbReference>
<comment type="catalytic activity">
    <reaction evidence="18 19">
        <text>L-seryl-[protein] + ATP = O-phospho-L-seryl-[protein] + ADP + H(+)</text>
        <dbReference type="Rhea" id="RHEA:17989"/>
        <dbReference type="Rhea" id="RHEA-COMP:9863"/>
        <dbReference type="Rhea" id="RHEA-COMP:11604"/>
        <dbReference type="ChEBI" id="CHEBI:15378"/>
        <dbReference type="ChEBI" id="CHEBI:29999"/>
        <dbReference type="ChEBI" id="CHEBI:30616"/>
        <dbReference type="ChEBI" id="CHEBI:83421"/>
        <dbReference type="ChEBI" id="CHEBI:456216"/>
        <dbReference type="EC" id="2.7.11.1"/>
    </reaction>
</comment>
<dbReference type="PANTHER" id="PTHR27002">
    <property type="entry name" value="RECEPTOR-LIKE SERINE/THREONINE-PROTEIN KINASE SD1-8"/>
    <property type="match status" value="1"/>
</dbReference>
<dbReference type="CDD" id="cd00054">
    <property type="entry name" value="EGF_CA"/>
    <property type="match status" value="1"/>
</dbReference>
<dbReference type="PANTHER" id="PTHR27002:SF981">
    <property type="entry name" value="NON-SPECIFIC SERINE_THREONINE PROTEIN KINASE"/>
    <property type="match status" value="1"/>
</dbReference>
<keyword evidence="14" id="KW-1015">Disulfide bond</keyword>
<dbReference type="EC" id="2.7.11.1" evidence="19"/>
<feature type="domain" description="Protein kinase" evidence="24">
    <location>
        <begin position="523"/>
        <end position="835"/>
    </location>
</feature>
<evidence type="ECO:0000256" key="3">
    <source>
        <dbReference type="ARBA" id="ARBA00022527"/>
    </source>
</evidence>
<evidence type="ECO:0000256" key="7">
    <source>
        <dbReference type="ARBA" id="ARBA00022729"/>
    </source>
</evidence>
<evidence type="ECO:0000256" key="8">
    <source>
        <dbReference type="ARBA" id="ARBA00022734"/>
    </source>
</evidence>
<dbReference type="Gene3D" id="1.10.510.10">
    <property type="entry name" value="Transferase(Phosphotransferase) domain 1"/>
    <property type="match status" value="1"/>
</dbReference>
<evidence type="ECO:0000256" key="15">
    <source>
        <dbReference type="ARBA" id="ARBA00023170"/>
    </source>
</evidence>
<keyword evidence="16" id="KW-0325">Glycoprotein</keyword>
<comment type="similarity">
    <text evidence="19">Belongs to the protein kinase superfamily. Ser/Thr protein kinase family.</text>
</comment>
<dbReference type="GO" id="GO:0004674">
    <property type="term" value="F:protein serine/threonine kinase activity"/>
    <property type="evidence" value="ECO:0007669"/>
    <property type="project" value="UniProtKB-KW"/>
</dbReference>
<dbReference type="PROSITE" id="PS00108">
    <property type="entry name" value="PROTEIN_KINASE_ST"/>
    <property type="match status" value="1"/>
</dbReference>
<dbReference type="PROSITE" id="PS00107">
    <property type="entry name" value="PROTEIN_KINASE_ATP"/>
    <property type="match status" value="1"/>
</dbReference>
<dbReference type="Pfam" id="PF00954">
    <property type="entry name" value="S_locus_glycop"/>
    <property type="match status" value="1"/>
</dbReference>
<dbReference type="InterPro" id="IPR008271">
    <property type="entry name" value="Ser/Thr_kinase_AS"/>
</dbReference>
<dbReference type="AlphaFoldDB" id="A0AA88AAL4"/>
<dbReference type="Pfam" id="PF11883">
    <property type="entry name" value="DUF3403"/>
    <property type="match status" value="1"/>
</dbReference>
<evidence type="ECO:0000256" key="22">
    <source>
        <dbReference type="SAM" id="Phobius"/>
    </source>
</evidence>
<dbReference type="SUPFAM" id="SSF56112">
    <property type="entry name" value="Protein kinase-like (PK-like)"/>
    <property type="match status" value="1"/>
</dbReference>
<keyword evidence="9 19" id="KW-0547">Nucleotide-binding</keyword>
<gene>
    <name evidence="28" type="ORF">TIFTF001_018878</name>
</gene>
<feature type="domain" description="EGF-like" evidence="25">
    <location>
        <begin position="284"/>
        <end position="322"/>
    </location>
</feature>
<protein>
    <recommendedName>
        <fullName evidence="19">Receptor-like serine/threonine-protein kinase</fullName>
        <ecNumber evidence="19">2.7.11.1</ecNumber>
    </recommendedName>
</protein>
<feature type="transmembrane region" description="Helical" evidence="22">
    <location>
        <begin position="441"/>
        <end position="464"/>
    </location>
</feature>
<dbReference type="Proteomes" id="UP001187192">
    <property type="component" value="Unassembled WGS sequence"/>
</dbReference>
<dbReference type="FunFam" id="1.10.510.10:FF:000060">
    <property type="entry name" value="G-type lectin S-receptor-like serine/threonine-protein kinase"/>
    <property type="match status" value="1"/>
</dbReference>
<organism evidence="28 29">
    <name type="scientific">Ficus carica</name>
    <name type="common">Common fig</name>
    <dbReference type="NCBI Taxonomy" id="3494"/>
    <lineage>
        <taxon>Eukaryota</taxon>
        <taxon>Viridiplantae</taxon>
        <taxon>Streptophyta</taxon>
        <taxon>Embryophyta</taxon>
        <taxon>Tracheophyta</taxon>
        <taxon>Spermatophyta</taxon>
        <taxon>Magnoliopsida</taxon>
        <taxon>eudicotyledons</taxon>
        <taxon>Gunneridae</taxon>
        <taxon>Pentapetalae</taxon>
        <taxon>rosids</taxon>
        <taxon>fabids</taxon>
        <taxon>Rosales</taxon>
        <taxon>Moraceae</taxon>
        <taxon>Ficeae</taxon>
        <taxon>Ficus</taxon>
    </lineage>
</organism>
<keyword evidence="7 23" id="KW-0732">Signal</keyword>
<comment type="caution">
    <text evidence="20">Lacks conserved residue(s) required for the propagation of feature annotation.</text>
</comment>
<evidence type="ECO:0000256" key="12">
    <source>
        <dbReference type="ARBA" id="ARBA00022989"/>
    </source>
</evidence>
<accession>A0AA88AAL4</accession>
<evidence type="ECO:0000256" key="4">
    <source>
        <dbReference type="ARBA" id="ARBA00022536"/>
    </source>
</evidence>
<dbReference type="InterPro" id="IPR001480">
    <property type="entry name" value="Bulb-type_lectin_dom"/>
</dbReference>
<evidence type="ECO:0000259" key="24">
    <source>
        <dbReference type="PROSITE" id="PS50011"/>
    </source>
</evidence>
<dbReference type="Pfam" id="PF01453">
    <property type="entry name" value="B_lectin"/>
    <property type="match status" value="1"/>
</dbReference>
<evidence type="ECO:0000256" key="6">
    <source>
        <dbReference type="ARBA" id="ARBA00022692"/>
    </source>
</evidence>
<evidence type="ECO:0000313" key="28">
    <source>
        <dbReference type="EMBL" id="GMN49712.1"/>
    </source>
</evidence>
<dbReference type="EMBL" id="BTGU01000032">
    <property type="protein sequence ID" value="GMN49712.1"/>
    <property type="molecule type" value="Genomic_DNA"/>
</dbReference>
<evidence type="ECO:0000313" key="29">
    <source>
        <dbReference type="Proteomes" id="UP001187192"/>
    </source>
</evidence>
<keyword evidence="12 22" id="KW-1133">Transmembrane helix</keyword>
<dbReference type="FunFam" id="2.90.10.10:FF:000005">
    <property type="entry name" value="G-type lectin S-receptor-like serine/threonine-protein kinase"/>
    <property type="match status" value="1"/>
</dbReference>
<dbReference type="InterPro" id="IPR021820">
    <property type="entry name" value="S-locus_recpt_kinase_C"/>
</dbReference>
<dbReference type="InterPro" id="IPR024171">
    <property type="entry name" value="SRK-like_kinase"/>
</dbReference>
<evidence type="ECO:0000256" key="19">
    <source>
        <dbReference type="PIRNR" id="PIRNR000641"/>
    </source>
</evidence>
<evidence type="ECO:0000256" key="14">
    <source>
        <dbReference type="ARBA" id="ARBA00023157"/>
    </source>
</evidence>
<evidence type="ECO:0000256" key="1">
    <source>
        <dbReference type="ARBA" id="ARBA00004251"/>
    </source>
</evidence>
<feature type="chain" id="PRO_5041686344" description="Receptor-like serine/threonine-protein kinase" evidence="23">
    <location>
        <begin position="23"/>
        <end position="835"/>
    </location>
</feature>
<comment type="catalytic activity">
    <reaction evidence="17 19">
        <text>L-threonyl-[protein] + ATP = O-phospho-L-threonyl-[protein] + ADP + H(+)</text>
        <dbReference type="Rhea" id="RHEA:46608"/>
        <dbReference type="Rhea" id="RHEA-COMP:11060"/>
        <dbReference type="Rhea" id="RHEA-COMP:11605"/>
        <dbReference type="ChEBI" id="CHEBI:15378"/>
        <dbReference type="ChEBI" id="CHEBI:30013"/>
        <dbReference type="ChEBI" id="CHEBI:30616"/>
        <dbReference type="ChEBI" id="CHEBI:61977"/>
        <dbReference type="ChEBI" id="CHEBI:456216"/>
        <dbReference type="EC" id="2.7.11.1"/>
    </reaction>
</comment>
<evidence type="ECO:0000256" key="5">
    <source>
        <dbReference type="ARBA" id="ARBA00022679"/>
    </source>
</evidence>
<proteinExistence type="inferred from homology"/>
<evidence type="ECO:0000256" key="16">
    <source>
        <dbReference type="ARBA" id="ARBA00023180"/>
    </source>
</evidence>
<keyword evidence="13 22" id="KW-0472">Membrane</keyword>
<keyword evidence="3 19" id="KW-0723">Serine/threonine-protein kinase</keyword>
<dbReference type="GO" id="GO:0048544">
    <property type="term" value="P:recognition of pollen"/>
    <property type="evidence" value="ECO:0007669"/>
    <property type="project" value="InterPro"/>
</dbReference>
<dbReference type="CDD" id="cd01098">
    <property type="entry name" value="PAN_AP_plant"/>
    <property type="match status" value="1"/>
</dbReference>
<feature type="domain" description="Apple" evidence="27">
    <location>
        <begin position="343"/>
        <end position="425"/>
    </location>
</feature>
<keyword evidence="15" id="KW-0675">Receptor</keyword>
<sequence>MNYAKTLLKSLLQILILHYCSASDSLAFNQSFKDDGSVLVSNGGTFVLGFFSPAKSSSSRYLGIWFNFSKETVVWVANRDSPINDSSGVLSFNPQGNLVLLNGLNISLWSANVSVSSASDVAARILDLGNLVLVRNGETIWESFDHPAHALLSGMKLGLDFRKGLNRVVKSWKSPEDPGTGNCSLIMDTKDSPQLILYKDRTKWWRAGHWNGLQWGGIPTLSSLPRSNLFGITFTDNQDEITVVWSVLDPSIFTYIIIDDSGFIRQFAWQGQQSPKWVEIYTAPVDNCDQYARCGPYGRCDPYNVTGYECGCLPGYEPVSPHNWALRDGSDGCKRREGAPLMCENGEGFVKIENVKVPDAADAVVDRSLGLKECREECLRNCSCLAYGVADVRNGGTGCMRWYGKLMDIKQFIQGGQELYVRVDSIELANYENSDGLSTKWIVVIVVVGTAATLLLVASVLYWLKRRKKKGTEGHVLRQPATLFNDVSASSTGFEDSPSKTGGGKTDVRFFDLSTIVDATNNFSNANKLGQGGFGSVYKGVLADGQELAVKRLSQFSGQGVREFKNEVLLIAKLQHRNLVKLLGCCIHGEEKMLIYEYMLNKSLDLILFDKNKKSLLDWRKRSQIIFGVARGLLYLHQDSRLKIIHRDLKASNVLLDATMNPKISDFGMARMFGDDQIEANTNKVVGTYGYMSPEYAMEGLYSIKSDIFSFGVLTLEIITGKKNSNFNEVSSLNLVGQVWDLWTEGKALDIVDESLGQSYPSNQVLRWIHIGLLCVQELAADRPPMLDLLFMLGNETPLPCPNRPAFVYKNSGSDTSTSRGVSVNNITVTVMEAR</sequence>
<dbReference type="GO" id="GO:0005886">
    <property type="term" value="C:plasma membrane"/>
    <property type="evidence" value="ECO:0007669"/>
    <property type="project" value="UniProtKB-SubCell"/>
</dbReference>
<keyword evidence="5 19" id="KW-0808">Transferase</keyword>
<dbReference type="InterPro" id="IPR011009">
    <property type="entry name" value="Kinase-like_dom_sf"/>
</dbReference>
<dbReference type="InterPro" id="IPR036426">
    <property type="entry name" value="Bulb-type_lectin_dom_sf"/>
</dbReference>
<evidence type="ECO:0000256" key="23">
    <source>
        <dbReference type="SAM" id="SignalP"/>
    </source>
</evidence>
<dbReference type="Gene3D" id="2.90.10.10">
    <property type="entry name" value="Bulb-type lectin domain"/>
    <property type="match status" value="1"/>
</dbReference>
<dbReference type="GO" id="GO:0030246">
    <property type="term" value="F:carbohydrate binding"/>
    <property type="evidence" value="ECO:0007669"/>
    <property type="project" value="UniProtKB-KW"/>
</dbReference>
<evidence type="ECO:0000256" key="2">
    <source>
        <dbReference type="ARBA" id="ARBA00022475"/>
    </source>
</evidence>
<dbReference type="InterPro" id="IPR000719">
    <property type="entry name" value="Prot_kinase_dom"/>
</dbReference>
<dbReference type="Gene3D" id="3.30.200.20">
    <property type="entry name" value="Phosphorylase Kinase, domain 1"/>
    <property type="match status" value="1"/>
</dbReference>
<dbReference type="CDD" id="cd14066">
    <property type="entry name" value="STKc_IRAK"/>
    <property type="match status" value="1"/>
</dbReference>
<dbReference type="InterPro" id="IPR000742">
    <property type="entry name" value="EGF"/>
</dbReference>
<keyword evidence="10 19" id="KW-0418">Kinase</keyword>
<evidence type="ECO:0000256" key="13">
    <source>
        <dbReference type="ARBA" id="ARBA00023136"/>
    </source>
</evidence>
<keyword evidence="4 20" id="KW-0245">EGF-like domain</keyword>
<evidence type="ECO:0000259" key="27">
    <source>
        <dbReference type="PROSITE" id="PS50948"/>
    </source>
</evidence>
<evidence type="ECO:0000256" key="11">
    <source>
        <dbReference type="ARBA" id="ARBA00022840"/>
    </source>
</evidence>
<dbReference type="PROSITE" id="PS50026">
    <property type="entry name" value="EGF_3"/>
    <property type="match status" value="1"/>
</dbReference>
<feature type="signal peptide" evidence="23">
    <location>
        <begin position="1"/>
        <end position="22"/>
    </location>
</feature>
<evidence type="ECO:0000256" key="20">
    <source>
        <dbReference type="PROSITE-ProRule" id="PRU00076"/>
    </source>
</evidence>
<evidence type="ECO:0000256" key="21">
    <source>
        <dbReference type="PROSITE-ProRule" id="PRU10141"/>
    </source>
</evidence>
<dbReference type="Pfam" id="PF08276">
    <property type="entry name" value="PAN_2"/>
    <property type="match status" value="1"/>
</dbReference>
<dbReference type="InterPro" id="IPR017441">
    <property type="entry name" value="Protein_kinase_ATP_BS"/>
</dbReference>
<dbReference type="PIRSF" id="PIRSF000641">
    <property type="entry name" value="SRK"/>
    <property type="match status" value="1"/>
</dbReference>
<dbReference type="Pfam" id="PF07714">
    <property type="entry name" value="PK_Tyr_Ser-Thr"/>
    <property type="match status" value="1"/>
</dbReference>
<dbReference type="SMART" id="SM00220">
    <property type="entry name" value="S_TKc"/>
    <property type="match status" value="1"/>
</dbReference>
<reference evidence="28" key="1">
    <citation type="submission" date="2023-07" db="EMBL/GenBank/DDBJ databases">
        <title>draft genome sequence of fig (Ficus carica).</title>
        <authorList>
            <person name="Takahashi T."/>
            <person name="Nishimura K."/>
        </authorList>
    </citation>
    <scope>NUCLEOTIDE SEQUENCE</scope>
</reference>
<dbReference type="PROSITE" id="PS50948">
    <property type="entry name" value="PAN"/>
    <property type="match status" value="1"/>
</dbReference>
<dbReference type="PROSITE" id="PS50927">
    <property type="entry name" value="BULB_LECTIN"/>
    <property type="match status" value="1"/>
</dbReference>
<feature type="domain" description="Bulb-type lectin" evidence="26">
    <location>
        <begin position="23"/>
        <end position="146"/>
    </location>
</feature>
<keyword evidence="8" id="KW-0430">Lectin</keyword>